<reference evidence="3 4" key="1">
    <citation type="submission" date="2019-09" db="EMBL/GenBank/DDBJ databases">
        <authorList>
            <person name="Chandra G."/>
            <person name="Truman W A."/>
        </authorList>
    </citation>
    <scope>NUCLEOTIDE SEQUENCE [LARGE SCALE GENOMIC DNA]</scope>
    <source>
        <strain evidence="3">PS862</strain>
    </source>
</reference>
<dbReference type="Proteomes" id="UP000385207">
    <property type="component" value="Unassembled WGS sequence"/>
</dbReference>
<feature type="transmembrane region" description="Helical" evidence="1">
    <location>
        <begin position="106"/>
        <end position="126"/>
    </location>
</feature>
<proteinExistence type="predicted"/>
<feature type="transmembrane region" description="Helical" evidence="1">
    <location>
        <begin position="282"/>
        <end position="301"/>
    </location>
</feature>
<feature type="transmembrane region" description="Helical" evidence="1">
    <location>
        <begin position="256"/>
        <end position="275"/>
    </location>
</feature>
<dbReference type="GO" id="GO:0016020">
    <property type="term" value="C:membrane"/>
    <property type="evidence" value="ECO:0007669"/>
    <property type="project" value="InterPro"/>
</dbReference>
<dbReference type="InterPro" id="IPR000620">
    <property type="entry name" value="EamA_dom"/>
</dbReference>
<keyword evidence="1" id="KW-0472">Membrane</keyword>
<dbReference type="SUPFAM" id="SSF103481">
    <property type="entry name" value="Multidrug resistance efflux transporter EmrE"/>
    <property type="match status" value="2"/>
</dbReference>
<dbReference type="EMBL" id="CABVII010000006">
    <property type="protein sequence ID" value="VVO81192.1"/>
    <property type="molecule type" value="Genomic_DNA"/>
</dbReference>
<evidence type="ECO:0000259" key="2">
    <source>
        <dbReference type="Pfam" id="PF00892"/>
    </source>
</evidence>
<keyword evidence="1" id="KW-1133">Transmembrane helix</keyword>
<protein>
    <recommendedName>
        <fullName evidence="2">EamA domain-containing protein</fullName>
    </recommendedName>
</protein>
<accession>A0A5E7IZ64</accession>
<evidence type="ECO:0000256" key="1">
    <source>
        <dbReference type="SAM" id="Phobius"/>
    </source>
</evidence>
<feature type="transmembrane region" description="Helical" evidence="1">
    <location>
        <begin position="12"/>
        <end position="34"/>
    </location>
</feature>
<feature type="transmembrane region" description="Helical" evidence="1">
    <location>
        <begin position="228"/>
        <end position="250"/>
    </location>
</feature>
<name>A0A5E7IZ64_PSEFL</name>
<organism evidence="3 4">
    <name type="scientific">Pseudomonas fluorescens</name>
    <dbReference type="NCBI Taxonomy" id="294"/>
    <lineage>
        <taxon>Bacteria</taxon>
        <taxon>Pseudomonadati</taxon>
        <taxon>Pseudomonadota</taxon>
        <taxon>Gammaproteobacteria</taxon>
        <taxon>Pseudomonadales</taxon>
        <taxon>Pseudomonadaceae</taxon>
        <taxon>Pseudomonas</taxon>
    </lineage>
</organism>
<feature type="transmembrane region" description="Helical" evidence="1">
    <location>
        <begin position="46"/>
        <end position="67"/>
    </location>
</feature>
<keyword evidence="1" id="KW-0812">Transmembrane</keyword>
<feature type="transmembrane region" description="Helical" evidence="1">
    <location>
        <begin position="132"/>
        <end position="153"/>
    </location>
</feature>
<feature type="domain" description="EamA" evidence="2">
    <location>
        <begin position="167"/>
        <end position="298"/>
    </location>
</feature>
<dbReference type="AlphaFoldDB" id="A0A5E7IZ64"/>
<dbReference type="InterPro" id="IPR037185">
    <property type="entry name" value="EmrE-like"/>
</dbReference>
<feature type="transmembrane region" description="Helical" evidence="1">
    <location>
        <begin position="165"/>
        <end position="183"/>
    </location>
</feature>
<feature type="transmembrane region" description="Helical" evidence="1">
    <location>
        <begin position="79"/>
        <end position="97"/>
    </location>
</feature>
<evidence type="ECO:0000313" key="4">
    <source>
        <dbReference type="Proteomes" id="UP000385207"/>
    </source>
</evidence>
<dbReference type="Pfam" id="PF00892">
    <property type="entry name" value="EamA"/>
    <property type="match status" value="2"/>
</dbReference>
<sequence length="302" mass="31366">MRQNKMDPILKAVALDILMGLIAALFWGGTDFLVGLNARAVGVKRAVFFGQALGFILMSALLLLYPAYLAKSLSAPAEVWILGGIAAVLTVAGALALSKAFALGKAAIVAPLVTSYGVFTTALAWVSGDIIVLTQLAGIAVCVVGVLLTSAHSNADGTVKRKNKVSIVYGLLAALLYGASFWVQGKYTLPLLGPITMLWLGYAVGLFILFFLVLKVDAGVKLPSAKSFGTLTSASLLNLGGFSAFSFGAISGSVSVVTVISTLSGGIAAVLGYFFFKERLGIIQVVGIILVLVGAIILHLFH</sequence>
<gene>
    <name evidence="3" type="ORF">PS862_01842</name>
</gene>
<feature type="transmembrane region" description="Helical" evidence="1">
    <location>
        <begin position="195"/>
        <end position="216"/>
    </location>
</feature>
<evidence type="ECO:0000313" key="3">
    <source>
        <dbReference type="EMBL" id="VVO81192.1"/>
    </source>
</evidence>
<feature type="domain" description="EamA" evidence="2">
    <location>
        <begin position="17"/>
        <end position="150"/>
    </location>
</feature>